<evidence type="ECO:0000313" key="1">
    <source>
        <dbReference type="EMBL" id="UYO38030.1"/>
    </source>
</evidence>
<dbReference type="PANTHER" id="PTHR37950">
    <property type="entry name" value="4-HYDROXYPHENYLACETATE CATABOLISM PROTEIN"/>
    <property type="match status" value="1"/>
</dbReference>
<dbReference type="InterPro" id="IPR014347">
    <property type="entry name" value="Tautomerase/MIF_sf"/>
</dbReference>
<dbReference type="Proteomes" id="UP001163166">
    <property type="component" value="Chromosome"/>
</dbReference>
<protein>
    <submittedName>
        <fullName evidence="1">5-carboxymethyl-2-hydroxymuconate Delta-isomerase</fullName>
    </submittedName>
</protein>
<organism evidence="1 2">
    <name type="scientific">Rhodopseudomonas palustris</name>
    <dbReference type="NCBI Taxonomy" id="1076"/>
    <lineage>
        <taxon>Bacteria</taxon>
        <taxon>Pseudomonadati</taxon>
        <taxon>Pseudomonadota</taxon>
        <taxon>Alphaproteobacteria</taxon>
        <taxon>Hyphomicrobiales</taxon>
        <taxon>Nitrobacteraceae</taxon>
        <taxon>Rhodopseudomonas</taxon>
    </lineage>
</organism>
<evidence type="ECO:0000313" key="2">
    <source>
        <dbReference type="Proteomes" id="UP001163166"/>
    </source>
</evidence>
<proteinExistence type="predicted"/>
<dbReference type="AlphaFoldDB" id="A0AAX3DT87"/>
<name>A0AAX3DT87_RHOPL</name>
<gene>
    <name evidence="1" type="ORF">KQX62_14920</name>
</gene>
<reference evidence="1" key="1">
    <citation type="journal article" date="2022" name="Biol. Control">
        <title>In silico genomic analysis of Rhodopseudomonas palustris strains revealed potential biocontrol agents and crop yield enhancers.</title>
        <authorList>
            <person name="Surachat K."/>
            <person name="Kantachote D."/>
            <person name="Deachamag P."/>
            <person name="Wonglapsuwan M."/>
        </authorList>
    </citation>
    <scope>NUCLEOTIDE SEQUENCE</scope>
    <source>
        <strain evidence="1">TLS06</strain>
    </source>
</reference>
<dbReference type="InterPro" id="IPR004220">
    <property type="entry name" value="5-COMe_2-OHmuconate_Isoase"/>
</dbReference>
<dbReference type="RefSeq" id="WP_264073692.1">
    <property type="nucleotide sequence ID" value="NZ_CP076676.1"/>
</dbReference>
<sequence length="115" mass="12663">MPHLVMDYSGDNLGRDRIAPLMAQLADAAAATGVMQAADIKVRARGFDDYLVAGKRDSFVHLAVFMLAGRTPEQKVALSVALRQTLVEHCPDIHSLSVDIRDMDPEAYKKRLKQA</sequence>
<dbReference type="GO" id="GO:0008704">
    <property type="term" value="F:5-carboxymethyl-2-hydroxymuconate delta-isomerase activity"/>
    <property type="evidence" value="ECO:0007669"/>
    <property type="project" value="InterPro"/>
</dbReference>
<dbReference type="EMBL" id="CP076676">
    <property type="protein sequence ID" value="UYO38030.1"/>
    <property type="molecule type" value="Genomic_DNA"/>
</dbReference>
<dbReference type="Pfam" id="PF02962">
    <property type="entry name" value="CHMI"/>
    <property type="match status" value="1"/>
</dbReference>
<dbReference type="SUPFAM" id="SSF55331">
    <property type="entry name" value="Tautomerase/MIF"/>
    <property type="match status" value="1"/>
</dbReference>
<dbReference type="PANTHER" id="PTHR37950:SF1">
    <property type="entry name" value="4-HYDROXYPHENYLACETATE CATABOLISM PROTEIN"/>
    <property type="match status" value="1"/>
</dbReference>
<dbReference type="CDD" id="cd00580">
    <property type="entry name" value="CHMI"/>
    <property type="match status" value="1"/>
</dbReference>
<dbReference type="Gene3D" id="3.30.429.10">
    <property type="entry name" value="Macrophage Migration Inhibitory Factor"/>
    <property type="match status" value="1"/>
</dbReference>
<accession>A0AAX3DT87</accession>